<evidence type="ECO:0000256" key="6">
    <source>
        <dbReference type="ARBA" id="ARBA00022833"/>
    </source>
</evidence>
<evidence type="ECO:0000256" key="10">
    <source>
        <dbReference type="ARBA" id="ARBA00047890"/>
    </source>
</evidence>
<keyword evidence="7 11" id="KW-0067">ATP-binding</keyword>
<protein>
    <recommendedName>
        <fullName evidence="9 11">7-cyano-7-deazaguanine synthase</fullName>
        <ecNumber evidence="9 11">6.3.4.20</ecNumber>
    </recommendedName>
    <alternativeName>
        <fullName evidence="11">7-cyano-7-carbaguanine synthase</fullName>
    </alternativeName>
    <alternativeName>
        <fullName evidence="11">PreQ(0) synthase</fullName>
    </alternativeName>
    <alternativeName>
        <fullName evidence="11">Queuosine biosynthesis protein QueC</fullName>
    </alternativeName>
</protein>
<comment type="function">
    <text evidence="11">Catalyzes the ATP-dependent conversion of 7-carboxy-7-deazaguanine (CDG) to 7-cyano-7-deazaguanine (preQ(0)).</text>
</comment>
<dbReference type="UniPathway" id="UPA00391"/>
<dbReference type="GO" id="GO:0008616">
    <property type="term" value="P:tRNA queuosine(34) biosynthetic process"/>
    <property type="evidence" value="ECO:0007669"/>
    <property type="project" value="UniProtKB-UniRule"/>
</dbReference>
<dbReference type="GO" id="GO:0016879">
    <property type="term" value="F:ligase activity, forming carbon-nitrogen bonds"/>
    <property type="evidence" value="ECO:0007669"/>
    <property type="project" value="UniProtKB-UniRule"/>
</dbReference>
<feature type="binding site" evidence="11">
    <location>
        <position position="204"/>
    </location>
    <ligand>
        <name>Zn(2+)</name>
        <dbReference type="ChEBI" id="CHEBI:29105"/>
    </ligand>
</feature>
<dbReference type="InterPro" id="IPR014729">
    <property type="entry name" value="Rossmann-like_a/b/a_fold"/>
</dbReference>
<dbReference type="EMBL" id="DTGR01000028">
    <property type="protein sequence ID" value="HHS28420.1"/>
    <property type="molecule type" value="Genomic_DNA"/>
</dbReference>
<dbReference type="CDD" id="cd01995">
    <property type="entry name" value="QueC-like"/>
    <property type="match status" value="1"/>
</dbReference>
<accession>A0A7V6A1H8</accession>
<evidence type="ECO:0000256" key="11">
    <source>
        <dbReference type="HAMAP-Rule" id="MF_01633"/>
    </source>
</evidence>
<dbReference type="PIRSF" id="PIRSF006293">
    <property type="entry name" value="ExsB"/>
    <property type="match status" value="1"/>
</dbReference>
<comment type="cofactor">
    <cofactor evidence="11">
        <name>Zn(2+)</name>
        <dbReference type="ChEBI" id="CHEBI:29105"/>
    </cofactor>
    <text evidence="11">Binds 1 zinc ion per subunit.</text>
</comment>
<name>A0A7V6A1H8_9BACT</name>
<dbReference type="HAMAP" id="MF_01633">
    <property type="entry name" value="QueC"/>
    <property type="match status" value="1"/>
</dbReference>
<feature type="binding site" evidence="11">
    <location>
        <position position="198"/>
    </location>
    <ligand>
        <name>Zn(2+)</name>
        <dbReference type="ChEBI" id="CHEBI:29105"/>
    </ligand>
</feature>
<feature type="binding site" evidence="11">
    <location>
        <position position="190"/>
    </location>
    <ligand>
        <name>Zn(2+)</name>
        <dbReference type="ChEBI" id="CHEBI:29105"/>
    </ligand>
</feature>
<evidence type="ECO:0000256" key="9">
    <source>
        <dbReference type="ARBA" id="ARBA00039149"/>
    </source>
</evidence>
<feature type="binding site" evidence="11">
    <location>
        <position position="201"/>
    </location>
    <ligand>
        <name>Zn(2+)</name>
        <dbReference type="ChEBI" id="CHEBI:29105"/>
    </ligand>
</feature>
<dbReference type="PANTHER" id="PTHR42914:SF1">
    <property type="entry name" value="7-CYANO-7-DEAZAGUANINE SYNTHASE"/>
    <property type="match status" value="1"/>
</dbReference>
<keyword evidence="6 11" id="KW-0862">Zinc</keyword>
<organism evidence="12">
    <name type="scientific">Desulfobacca acetoxidans</name>
    <dbReference type="NCBI Taxonomy" id="60893"/>
    <lineage>
        <taxon>Bacteria</taxon>
        <taxon>Pseudomonadati</taxon>
        <taxon>Thermodesulfobacteriota</taxon>
        <taxon>Desulfobaccia</taxon>
        <taxon>Desulfobaccales</taxon>
        <taxon>Desulfobaccaceae</taxon>
        <taxon>Desulfobacca</taxon>
    </lineage>
</organism>
<dbReference type="GO" id="GO:0005524">
    <property type="term" value="F:ATP binding"/>
    <property type="evidence" value="ECO:0007669"/>
    <property type="project" value="UniProtKB-UniRule"/>
</dbReference>
<evidence type="ECO:0000256" key="8">
    <source>
        <dbReference type="ARBA" id="ARBA00037993"/>
    </source>
</evidence>
<dbReference type="InterPro" id="IPR018317">
    <property type="entry name" value="QueC"/>
</dbReference>
<gene>
    <name evidence="11 12" type="primary">queC</name>
    <name evidence="12" type="ORF">ENV52_01800</name>
</gene>
<dbReference type="NCBIfam" id="TIGR00364">
    <property type="entry name" value="7-cyano-7-deazaguanine synthase QueC"/>
    <property type="match status" value="1"/>
</dbReference>
<dbReference type="SUPFAM" id="SSF52402">
    <property type="entry name" value="Adenine nucleotide alpha hydrolases-like"/>
    <property type="match status" value="1"/>
</dbReference>
<comment type="catalytic activity">
    <reaction evidence="10 11">
        <text>7-carboxy-7-carbaguanine + NH4(+) + 2 ATP = 7-cyano-7-carbaguanine + 2 AMP + 2 diphosphate + 2 H(+)</text>
        <dbReference type="Rhea" id="RHEA:27982"/>
        <dbReference type="ChEBI" id="CHEBI:15378"/>
        <dbReference type="ChEBI" id="CHEBI:28938"/>
        <dbReference type="ChEBI" id="CHEBI:30616"/>
        <dbReference type="ChEBI" id="CHEBI:33019"/>
        <dbReference type="ChEBI" id="CHEBI:45075"/>
        <dbReference type="ChEBI" id="CHEBI:61036"/>
        <dbReference type="ChEBI" id="CHEBI:456215"/>
        <dbReference type="EC" id="6.3.4.20"/>
    </reaction>
</comment>
<evidence type="ECO:0000256" key="5">
    <source>
        <dbReference type="ARBA" id="ARBA00022785"/>
    </source>
</evidence>
<evidence type="ECO:0000256" key="4">
    <source>
        <dbReference type="ARBA" id="ARBA00022741"/>
    </source>
</evidence>
<dbReference type="Gene3D" id="3.40.50.620">
    <property type="entry name" value="HUPs"/>
    <property type="match status" value="1"/>
</dbReference>
<comment type="caution">
    <text evidence="12">The sequence shown here is derived from an EMBL/GenBank/DDBJ whole genome shotgun (WGS) entry which is preliminary data.</text>
</comment>
<evidence type="ECO:0000256" key="3">
    <source>
        <dbReference type="ARBA" id="ARBA00022723"/>
    </source>
</evidence>
<sequence>MRTKPVAIVLASGGLDSCVAAAVARTEYDLAFCHANYGQRTVARELRAFRSQATFFRVNRILEADLSFLGKIGGSSLTDLRQAVPTEAEESPDFPSTYVPFRNSLLLATATAWAEVLGAHAIFIGANVLDNPGYPDCRPEYIEAFNRVIALGTRPDSRIEIKAPLIHLDKAGIVRLGLELAAPLELTWSCYVDDNRACGRCSSCVLRLKGFAANGATDPIPYRK</sequence>
<keyword evidence="3 11" id="KW-0479">Metal-binding</keyword>
<dbReference type="Pfam" id="PF06508">
    <property type="entry name" value="QueC"/>
    <property type="match status" value="1"/>
</dbReference>
<comment type="pathway">
    <text evidence="1 11">Purine metabolism; 7-cyano-7-deazaguanine biosynthesis.</text>
</comment>
<evidence type="ECO:0000256" key="7">
    <source>
        <dbReference type="ARBA" id="ARBA00022840"/>
    </source>
</evidence>
<dbReference type="EC" id="6.3.4.20" evidence="9 11"/>
<evidence type="ECO:0000256" key="1">
    <source>
        <dbReference type="ARBA" id="ARBA00005061"/>
    </source>
</evidence>
<proteinExistence type="inferred from homology"/>
<comment type="similarity">
    <text evidence="8 11">Belongs to the QueC family.</text>
</comment>
<evidence type="ECO:0000313" key="12">
    <source>
        <dbReference type="EMBL" id="HHS28420.1"/>
    </source>
</evidence>
<keyword evidence="5 11" id="KW-0671">Queuosine biosynthesis</keyword>
<reference evidence="12" key="1">
    <citation type="journal article" date="2020" name="mSystems">
        <title>Genome- and Community-Level Interaction Insights into Carbon Utilization and Element Cycling Functions of Hydrothermarchaeota in Hydrothermal Sediment.</title>
        <authorList>
            <person name="Zhou Z."/>
            <person name="Liu Y."/>
            <person name="Xu W."/>
            <person name="Pan J."/>
            <person name="Luo Z.H."/>
            <person name="Li M."/>
        </authorList>
    </citation>
    <scope>NUCLEOTIDE SEQUENCE [LARGE SCALE GENOMIC DNA]</scope>
    <source>
        <strain evidence="12">SpSt-767</strain>
    </source>
</reference>
<dbReference type="GO" id="GO:0008270">
    <property type="term" value="F:zinc ion binding"/>
    <property type="evidence" value="ECO:0007669"/>
    <property type="project" value="UniProtKB-UniRule"/>
</dbReference>
<dbReference type="AlphaFoldDB" id="A0A7V6A1H8"/>
<keyword evidence="4 11" id="KW-0547">Nucleotide-binding</keyword>
<dbReference type="PANTHER" id="PTHR42914">
    <property type="entry name" value="7-CYANO-7-DEAZAGUANINE SYNTHASE"/>
    <property type="match status" value="1"/>
</dbReference>
<keyword evidence="2 11" id="KW-0436">Ligase</keyword>
<evidence type="ECO:0000256" key="2">
    <source>
        <dbReference type="ARBA" id="ARBA00022598"/>
    </source>
</evidence>
<feature type="binding site" evidence="11">
    <location>
        <begin position="11"/>
        <end position="21"/>
    </location>
    <ligand>
        <name>ATP</name>
        <dbReference type="ChEBI" id="CHEBI:30616"/>
    </ligand>
</feature>